<accession>A0ABW0EKD0</accession>
<sequence>MATQTRIPIQLTTPLADDETTLRRWSAAHLRDCENWLVRRGLLAGGVLGQVPPAVLHAARTADPSSSRASLIAELALMRSRHDPEAAAAPSDGRPPRTALAERLSTDLGRYAPSMHAGAVRHLVLTVVEGTLTPLYLTTHYQLFLPDWLVDHVPEPLFAPNDLFPRPPTATLSWLFFQSLPLVLDHRQVPTTAAYLGIRESD</sequence>
<gene>
    <name evidence="1" type="ORF">ACFPM7_06200</name>
</gene>
<dbReference type="RefSeq" id="WP_378244754.1">
    <property type="nucleotide sequence ID" value="NZ_JBHSKF010000002.1"/>
</dbReference>
<proteinExistence type="predicted"/>
<dbReference type="EMBL" id="JBHSKF010000002">
    <property type="protein sequence ID" value="MFC5286636.1"/>
    <property type="molecule type" value="Genomic_DNA"/>
</dbReference>
<dbReference type="Proteomes" id="UP001596157">
    <property type="component" value="Unassembled WGS sequence"/>
</dbReference>
<evidence type="ECO:0000313" key="2">
    <source>
        <dbReference type="Proteomes" id="UP001596157"/>
    </source>
</evidence>
<organism evidence="1 2">
    <name type="scientific">Actinokineospora guangxiensis</name>
    <dbReference type="NCBI Taxonomy" id="1490288"/>
    <lineage>
        <taxon>Bacteria</taxon>
        <taxon>Bacillati</taxon>
        <taxon>Actinomycetota</taxon>
        <taxon>Actinomycetes</taxon>
        <taxon>Pseudonocardiales</taxon>
        <taxon>Pseudonocardiaceae</taxon>
        <taxon>Actinokineospora</taxon>
    </lineage>
</organism>
<name>A0ABW0EKD0_9PSEU</name>
<keyword evidence="2" id="KW-1185">Reference proteome</keyword>
<comment type="caution">
    <text evidence="1">The sequence shown here is derived from an EMBL/GenBank/DDBJ whole genome shotgun (WGS) entry which is preliminary data.</text>
</comment>
<protein>
    <submittedName>
        <fullName evidence="1">Uncharacterized protein</fullName>
    </submittedName>
</protein>
<reference evidence="2" key="1">
    <citation type="journal article" date="2019" name="Int. J. Syst. Evol. Microbiol.">
        <title>The Global Catalogue of Microorganisms (GCM) 10K type strain sequencing project: providing services to taxonomists for standard genome sequencing and annotation.</title>
        <authorList>
            <consortium name="The Broad Institute Genomics Platform"/>
            <consortium name="The Broad Institute Genome Sequencing Center for Infectious Disease"/>
            <person name="Wu L."/>
            <person name="Ma J."/>
        </authorList>
    </citation>
    <scope>NUCLEOTIDE SEQUENCE [LARGE SCALE GENOMIC DNA]</scope>
    <source>
        <strain evidence="2">CCUG 59778</strain>
    </source>
</reference>
<evidence type="ECO:0000313" key="1">
    <source>
        <dbReference type="EMBL" id="MFC5286636.1"/>
    </source>
</evidence>